<sequence>MKKNLLCGALFNLICIHAQALQVPDTANTDTTSSAAVEQTETKEEMDPPSVALEALAAMQASSGQQDPHKMNCNYNIPVETAKIEQDFVLSWAKHAVTQSFSFNAPLLEEQLQKLQSCYTESGWRKFQTALLQSGNTEIIKKQNLIVSSQMDGQAQLIESTNDQWKITLPIKVLYQNDNEGVVHFLNIYLTVGRKITGNLGIAQMIVTPRKAPLSLKLKSLVDAAQNTYSIMAQKSIDTRDAARKIIEPFFISLLPQTTRYSLPDINIEQQANSPQKKPQPNATRLIAYSMRQTDEIPQKTSPIQHLTIPLGQMAEMEQLLTLNWLQQGSPELDLQALAASILNLQSWVTEQETVAVKAATEKFANRAATNLSNWRDSQQAEAKQWNLSLPLKIAYQSNKNQITQLVNINFSIGWKTSDVELPIMAKASAVEKTSPTIATASNNVNSNQIKREESLQTMQPKTPEIQIAATSPQALQNTQTTLTSSPEPQQTDINCDYRIPIETKVDQMLVLNWAKQAAIQSFNFDSESVDTQLQKLQSCYTEHGWFEFKAALDKSGNIEAIKTQKLTMTSQLDGQPQLLKATDNQWQISLPLKVIYQNDREKVTQLIKIHLTIGRKATGDLGIMQIIATMGVASILPKLPYNLGSTTFI</sequence>
<feature type="compositionally biased region" description="Low complexity" evidence="1">
    <location>
        <begin position="27"/>
        <end position="36"/>
    </location>
</feature>
<dbReference type="InterPro" id="IPR021055">
    <property type="entry name" value="T4BSS_IcmL/DotI"/>
</dbReference>
<dbReference type="RefSeq" id="WP_275089352.1">
    <property type="nucleotide sequence ID" value="NZ_CP119078.1"/>
</dbReference>
<dbReference type="Proteomes" id="UP001222087">
    <property type="component" value="Chromosome"/>
</dbReference>
<accession>A0ABY8ASQ2</accession>
<gene>
    <name evidence="3" type="ORF">PXX05_01855</name>
</gene>
<evidence type="ECO:0000313" key="4">
    <source>
        <dbReference type="Proteomes" id="UP001222087"/>
    </source>
</evidence>
<reference evidence="3 4" key="1">
    <citation type="submission" date="2023-02" db="EMBL/GenBank/DDBJ databases">
        <title>Genome Sequence of L. cardiaca H63T.</title>
        <authorList>
            <person name="Lopez A.E."/>
            <person name="Cianciotto N.P."/>
        </authorList>
    </citation>
    <scope>NUCLEOTIDE SEQUENCE [LARGE SCALE GENOMIC DNA]</scope>
    <source>
        <strain evidence="3 4">H63</strain>
    </source>
</reference>
<dbReference type="CDD" id="cd16385">
    <property type="entry name" value="IcmL"/>
    <property type="match status" value="2"/>
</dbReference>
<protein>
    <submittedName>
        <fullName evidence="3">DotI/IcmL family type IV secretion protein</fullName>
    </submittedName>
</protein>
<feature type="chain" id="PRO_5045466038" evidence="2">
    <location>
        <begin position="21"/>
        <end position="650"/>
    </location>
</feature>
<organism evidence="3 4">
    <name type="scientific">Legionella cardiaca</name>
    <dbReference type="NCBI Taxonomy" id="1071983"/>
    <lineage>
        <taxon>Bacteria</taxon>
        <taxon>Pseudomonadati</taxon>
        <taxon>Pseudomonadota</taxon>
        <taxon>Gammaproteobacteria</taxon>
        <taxon>Legionellales</taxon>
        <taxon>Legionellaceae</taxon>
        <taxon>Legionella</taxon>
    </lineage>
</organism>
<proteinExistence type="predicted"/>
<evidence type="ECO:0000256" key="1">
    <source>
        <dbReference type="SAM" id="MobiDB-lite"/>
    </source>
</evidence>
<keyword evidence="2" id="KW-0732">Signal</keyword>
<feature type="signal peptide" evidence="2">
    <location>
        <begin position="1"/>
        <end position="20"/>
    </location>
</feature>
<keyword evidence="4" id="KW-1185">Reference proteome</keyword>
<dbReference type="EMBL" id="CP119078">
    <property type="protein sequence ID" value="WED43543.1"/>
    <property type="molecule type" value="Genomic_DNA"/>
</dbReference>
<name>A0ABY8ASQ2_9GAMM</name>
<dbReference type="Pfam" id="PF11393">
    <property type="entry name" value="T4BSS_DotI_IcmL"/>
    <property type="match status" value="2"/>
</dbReference>
<evidence type="ECO:0000256" key="2">
    <source>
        <dbReference type="SAM" id="SignalP"/>
    </source>
</evidence>
<feature type="region of interest" description="Disordered" evidence="1">
    <location>
        <begin position="27"/>
        <end position="48"/>
    </location>
</feature>
<evidence type="ECO:0000313" key="3">
    <source>
        <dbReference type="EMBL" id="WED43543.1"/>
    </source>
</evidence>